<reference evidence="2 3" key="1">
    <citation type="journal article" date="2012" name="PLoS ONE">
        <title>Sequence and analysis of the genome of the pathogenic yeast Candida orthopsilosis.</title>
        <authorList>
            <person name="Riccombeni A."/>
            <person name="Vidanes G."/>
            <person name="Proux-Wera E."/>
            <person name="Wolfe K.H."/>
            <person name="Butler G."/>
        </authorList>
    </citation>
    <scope>NUCLEOTIDE SEQUENCE [LARGE SCALE GENOMIC DNA]</scope>
    <source>
        <strain evidence="2 3">Co 90-125</strain>
    </source>
</reference>
<evidence type="ECO:0000313" key="3">
    <source>
        <dbReference type="Proteomes" id="UP000005018"/>
    </source>
</evidence>
<dbReference type="InterPro" id="IPR050187">
    <property type="entry name" value="Lipid_Phosphate_FormReg"/>
</dbReference>
<dbReference type="GO" id="GO:0046512">
    <property type="term" value="P:sphingosine biosynthetic process"/>
    <property type="evidence" value="ECO:0007669"/>
    <property type="project" value="TreeGrafter"/>
</dbReference>
<gene>
    <name evidence="2" type="ORF">CORT_0E00140</name>
</gene>
<dbReference type="PROSITE" id="PS50146">
    <property type="entry name" value="DAGK"/>
    <property type="match status" value="1"/>
</dbReference>
<dbReference type="Proteomes" id="UP000005018">
    <property type="component" value="Chromosome 5"/>
</dbReference>
<dbReference type="AlphaFoldDB" id="H8X6J4"/>
<dbReference type="EMBL" id="HE681723">
    <property type="protein sequence ID" value="CCG23605.1"/>
    <property type="molecule type" value="Genomic_DNA"/>
</dbReference>
<dbReference type="Gene3D" id="3.40.50.10330">
    <property type="entry name" value="Probable inorganic polyphosphate/atp-NAD kinase, domain 1"/>
    <property type="match status" value="1"/>
</dbReference>
<dbReference type="Gene3D" id="2.60.200.40">
    <property type="match status" value="1"/>
</dbReference>
<sequence>MFNSRCFFNHTTYTMSQKIYFEPNHLEIELIQDDTSYEYKGKQVDRSEAATIVKTIPKSLIEKGVYIIDSINSGIGRSDKKNLYTHIIKPLFESLNIKYQHFKTESASSISEFASNFQDRDATIIFLSGDTSITEFINALNPSDSGSISIFPIPVGTGNSFALSLGLTDPLTSIVSLLQAESVAPLYLYTADVPTGTRYLIQDELKEEVDSPTHFIVVFSWAFHASLVADSDTPELRKHGIQRFKIAAQNNLSREQKYEADFLINDEVIAGPFAYWVLTPSRRFEPTFDISPKGNIFDDNLYLIAFRTKPNDDSYIMDIMKQVYDGGSHTENPDVIYRQITPKDKVQLKLKNSKQLLKRRFCVDGSIIALPSAEESTVTIQVKDNTLGEWKLYILH</sequence>
<evidence type="ECO:0000259" key="1">
    <source>
        <dbReference type="PROSITE" id="PS50146"/>
    </source>
</evidence>
<name>H8X6J4_CANO9</name>
<accession>H8X6J4</accession>
<dbReference type="PANTHER" id="PTHR12358:SF108">
    <property type="entry name" value="DAGKC DOMAIN-CONTAINING PROTEIN"/>
    <property type="match status" value="1"/>
</dbReference>
<proteinExistence type="predicted"/>
<dbReference type="SUPFAM" id="SSF111331">
    <property type="entry name" value="NAD kinase/diacylglycerol kinase-like"/>
    <property type="match status" value="1"/>
</dbReference>
<dbReference type="RefSeq" id="XP_003869738.1">
    <property type="nucleotide sequence ID" value="XM_003869689.1"/>
</dbReference>
<dbReference type="InterPro" id="IPR001206">
    <property type="entry name" value="Diacylglycerol_kinase_cat_dom"/>
</dbReference>
<dbReference type="Pfam" id="PF00781">
    <property type="entry name" value="DAGK_cat"/>
    <property type="match status" value="1"/>
</dbReference>
<keyword evidence="3" id="KW-1185">Reference proteome</keyword>
<dbReference type="KEGG" id="cot:CORT_0E00140"/>
<dbReference type="GO" id="GO:0005737">
    <property type="term" value="C:cytoplasm"/>
    <property type="evidence" value="ECO:0007669"/>
    <property type="project" value="TreeGrafter"/>
</dbReference>
<dbReference type="OrthoDB" id="3853857at2759"/>
<dbReference type="eggNOG" id="ENOG502S2DU">
    <property type="taxonomic scope" value="Eukaryota"/>
</dbReference>
<evidence type="ECO:0000313" key="2">
    <source>
        <dbReference type="EMBL" id="CCG23605.1"/>
    </source>
</evidence>
<feature type="domain" description="DAGKc" evidence="1">
    <location>
        <begin position="121"/>
        <end position="195"/>
    </location>
</feature>
<dbReference type="InterPro" id="IPR017438">
    <property type="entry name" value="ATP-NAD_kinase_N"/>
</dbReference>
<dbReference type="GeneID" id="14541203"/>
<dbReference type="PANTHER" id="PTHR12358">
    <property type="entry name" value="SPHINGOSINE KINASE"/>
    <property type="match status" value="1"/>
</dbReference>
<dbReference type="HOGENOM" id="CLU_021934_1_0_1"/>
<dbReference type="GO" id="GO:0016020">
    <property type="term" value="C:membrane"/>
    <property type="evidence" value="ECO:0007669"/>
    <property type="project" value="TreeGrafter"/>
</dbReference>
<organism evidence="2 3">
    <name type="scientific">Candida orthopsilosis (strain 90-125)</name>
    <name type="common">Yeast</name>
    <dbReference type="NCBI Taxonomy" id="1136231"/>
    <lineage>
        <taxon>Eukaryota</taxon>
        <taxon>Fungi</taxon>
        <taxon>Dikarya</taxon>
        <taxon>Ascomycota</taxon>
        <taxon>Saccharomycotina</taxon>
        <taxon>Pichiomycetes</taxon>
        <taxon>Debaryomycetaceae</taxon>
        <taxon>Candida/Lodderomyces clade</taxon>
        <taxon>Candida</taxon>
    </lineage>
</organism>
<dbReference type="GO" id="GO:0001727">
    <property type="term" value="F:lipid kinase activity"/>
    <property type="evidence" value="ECO:0007669"/>
    <property type="project" value="TreeGrafter"/>
</dbReference>
<dbReference type="InterPro" id="IPR016064">
    <property type="entry name" value="NAD/diacylglycerol_kinase_sf"/>
</dbReference>
<protein>
    <recommendedName>
        <fullName evidence="1">DAGKc domain-containing protein</fullName>
    </recommendedName>
</protein>